<sequence>MSELDLQTDLSTLPGVSDVYRDPERRRLLVGFVDGSTATIDRDPLDLFARRDSYIMGLFGQPQGRPDVNFVGRPRAKVIEHIADPAARAATLA</sequence>
<keyword evidence="2" id="KW-1185">Reference proteome</keyword>
<gene>
    <name evidence="1" type="ORF">ACFPTO_12925</name>
</gene>
<proteinExistence type="predicted"/>
<name>A0ABW0J9C7_9BURK</name>
<dbReference type="Proteomes" id="UP001596103">
    <property type="component" value="Unassembled WGS sequence"/>
</dbReference>
<evidence type="ECO:0000313" key="1">
    <source>
        <dbReference type="EMBL" id="MFC5429691.1"/>
    </source>
</evidence>
<organism evidence="1 2">
    <name type="scientific">Paraburkholderia denitrificans</name>
    <dbReference type="NCBI Taxonomy" id="694025"/>
    <lineage>
        <taxon>Bacteria</taxon>
        <taxon>Pseudomonadati</taxon>
        <taxon>Pseudomonadota</taxon>
        <taxon>Betaproteobacteria</taxon>
        <taxon>Burkholderiales</taxon>
        <taxon>Burkholderiaceae</taxon>
        <taxon>Paraburkholderia</taxon>
    </lineage>
</organism>
<protein>
    <submittedName>
        <fullName evidence="1">Uncharacterized protein</fullName>
    </submittedName>
</protein>
<comment type="caution">
    <text evidence="1">The sequence shown here is derived from an EMBL/GenBank/DDBJ whole genome shotgun (WGS) entry which is preliminary data.</text>
</comment>
<reference evidence="2" key="1">
    <citation type="journal article" date="2019" name="Int. J. Syst. Evol. Microbiol.">
        <title>The Global Catalogue of Microorganisms (GCM) 10K type strain sequencing project: providing services to taxonomists for standard genome sequencing and annotation.</title>
        <authorList>
            <consortium name="The Broad Institute Genomics Platform"/>
            <consortium name="The Broad Institute Genome Sequencing Center for Infectious Disease"/>
            <person name="Wu L."/>
            <person name="Ma J."/>
        </authorList>
    </citation>
    <scope>NUCLEOTIDE SEQUENCE [LARGE SCALE GENOMIC DNA]</scope>
    <source>
        <strain evidence="2">CCUG 56042</strain>
    </source>
</reference>
<accession>A0ABW0J9C7</accession>
<dbReference type="EMBL" id="JBHSMP010000016">
    <property type="protein sequence ID" value="MFC5429691.1"/>
    <property type="molecule type" value="Genomic_DNA"/>
</dbReference>
<evidence type="ECO:0000313" key="2">
    <source>
        <dbReference type="Proteomes" id="UP001596103"/>
    </source>
</evidence>
<dbReference type="RefSeq" id="WP_377711740.1">
    <property type="nucleotide sequence ID" value="NZ_JBHSMP010000016.1"/>
</dbReference>